<dbReference type="Proteomes" id="UP000515856">
    <property type="component" value="Chromosome"/>
</dbReference>
<protein>
    <submittedName>
        <fullName evidence="2">Amidohydrolase</fullName>
    </submittedName>
</protein>
<dbReference type="PANTHER" id="PTHR22642:SF2">
    <property type="entry name" value="PROTEIN LONG AFTER FAR-RED 3"/>
    <property type="match status" value="1"/>
</dbReference>
<accession>A0A7G9GRP8</accession>
<dbReference type="Pfam" id="PF07969">
    <property type="entry name" value="Amidohydro_3"/>
    <property type="match status" value="1"/>
</dbReference>
<dbReference type="EMBL" id="CP060636">
    <property type="protein sequence ID" value="QNM13480.1"/>
    <property type="molecule type" value="Genomic_DNA"/>
</dbReference>
<dbReference type="InterPro" id="IPR013108">
    <property type="entry name" value="Amidohydro_3"/>
</dbReference>
<dbReference type="KEGG" id="ehn:H9Q80_05900"/>
<dbReference type="RefSeq" id="WP_117536466.1">
    <property type="nucleotide sequence ID" value="NZ_CP060636.1"/>
</dbReference>
<gene>
    <name evidence="2" type="ORF">H9Q80_05900</name>
</gene>
<dbReference type="AlphaFoldDB" id="A0A7G9GRP8"/>
<sequence length="524" mass="59087">MEKQVLFYNGDILTMADEVCDAVLIENGIIKALGSLDALKKEANAACEYYDLKGQCLMPSFIDAHSHLLQFANTLKFVPLSGVKSIKEIQERFALYIKENNKNDHEWLMGFGYDHNALAEHRHPTRQELDEISSTNPIIIAHASFHLGVLNSAALKEYNLTDDVKDPEGGSYGRDEEGHLNGYMEEIAFMRGPAERVMGLDHIDDYAYKAQQIYASYGITTAQEGFAHGDEVAIYENLGKQDKMLLDVVAYVDIVNDKEVVRSRTDLTDYKNHFRIGGYKLFLDGSPQGKTAWMSKPYENSGDYCGYPTYEDKDVDTYIQTALDDHKQLLVHCNGDAASQQMLDAFHHSRQKQTDTRPVMVHCQTLRPDQLPQLTQIGVLPSFFVAHVYYWGDTHLVNFGQERAENISCTKSALDEGLSMTFHQDTPVIMPNMLESVWVAVNRITKNGVTLGAHQCISVKEALKAVTINAAYQYFEEDRKGSIEVGKLADLVILDKNPLKVDKMDIKDIQVLKTFKEGTVIFEK</sequence>
<name>A0A7G9GRP8_9FIRM</name>
<reference evidence="2 3" key="1">
    <citation type="submission" date="2020-08" db="EMBL/GenBank/DDBJ databases">
        <authorList>
            <person name="Liu C."/>
            <person name="Sun Q."/>
        </authorList>
    </citation>
    <scope>NUCLEOTIDE SEQUENCE [LARGE SCALE GENOMIC DNA]</scope>
    <source>
        <strain evidence="2 3">NSJ-61</strain>
    </source>
</reference>
<dbReference type="Gene3D" id="3.20.20.140">
    <property type="entry name" value="Metal-dependent hydrolases"/>
    <property type="match status" value="1"/>
</dbReference>
<feature type="domain" description="Amidohydrolase 3" evidence="1">
    <location>
        <begin position="50"/>
        <end position="522"/>
    </location>
</feature>
<dbReference type="SUPFAM" id="SSF51556">
    <property type="entry name" value="Metallo-dependent hydrolases"/>
    <property type="match status" value="1"/>
</dbReference>
<evidence type="ECO:0000313" key="3">
    <source>
        <dbReference type="Proteomes" id="UP000515856"/>
    </source>
</evidence>
<dbReference type="PANTHER" id="PTHR22642">
    <property type="entry name" value="IMIDAZOLONEPROPIONASE"/>
    <property type="match status" value="1"/>
</dbReference>
<dbReference type="InterPro" id="IPR032466">
    <property type="entry name" value="Metal_Hydrolase"/>
</dbReference>
<dbReference type="CDD" id="cd01300">
    <property type="entry name" value="YtcJ_like"/>
    <property type="match status" value="1"/>
</dbReference>
<proteinExistence type="predicted"/>
<dbReference type="GO" id="GO:0016810">
    <property type="term" value="F:hydrolase activity, acting on carbon-nitrogen (but not peptide) bonds"/>
    <property type="evidence" value="ECO:0007669"/>
    <property type="project" value="InterPro"/>
</dbReference>
<dbReference type="SUPFAM" id="SSF51338">
    <property type="entry name" value="Composite domain of metallo-dependent hydrolases"/>
    <property type="match status" value="1"/>
</dbReference>
<dbReference type="Gene3D" id="3.10.310.70">
    <property type="match status" value="1"/>
</dbReference>
<evidence type="ECO:0000313" key="2">
    <source>
        <dbReference type="EMBL" id="QNM13480.1"/>
    </source>
</evidence>
<dbReference type="InterPro" id="IPR011059">
    <property type="entry name" value="Metal-dep_hydrolase_composite"/>
</dbReference>
<keyword evidence="3" id="KW-1185">Reference proteome</keyword>
<dbReference type="Gene3D" id="2.30.40.10">
    <property type="entry name" value="Urease, subunit C, domain 1"/>
    <property type="match status" value="1"/>
</dbReference>
<organism evidence="2 3">
    <name type="scientific">[Eubacterium] hominis</name>
    <dbReference type="NCBI Taxonomy" id="2764325"/>
    <lineage>
        <taxon>Bacteria</taxon>
        <taxon>Bacillati</taxon>
        <taxon>Bacillota</taxon>
        <taxon>Erysipelotrichia</taxon>
        <taxon>Erysipelotrichales</taxon>
        <taxon>Erysipelotrichaceae</taxon>
        <taxon>Amedibacillus</taxon>
    </lineage>
</organism>
<dbReference type="InterPro" id="IPR033932">
    <property type="entry name" value="YtcJ-like"/>
</dbReference>
<keyword evidence="2" id="KW-0378">Hydrolase</keyword>
<evidence type="ECO:0000259" key="1">
    <source>
        <dbReference type="Pfam" id="PF07969"/>
    </source>
</evidence>